<dbReference type="GO" id="GO:0046491">
    <property type="term" value="P:L-methylmalonyl-CoA metabolic process"/>
    <property type="evidence" value="ECO:0007669"/>
    <property type="project" value="TreeGrafter"/>
</dbReference>
<accession>A0A381U504</accession>
<organism evidence="3">
    <name type="scientific">marine metagenome</name>
    <dbReference type="NCBI Taxonomy" id="408172"/>
    <lineage>
        <taxon>unclassified sequences</taxon>
        <taxon>metagenomes</taxon>
        <taxon>ecological metagenomes</taxon>
    </lineage>
</organism>
<dbReference type="EMBL" id="UINC01005650">
    <property type="protein sequence ID" value="SVA22668.1"/>
    <property type="molecule type" value="Genomic_DNA"/>
</dbReference>
<evidence type="ECO:0000256" key="1">
    <source>
        <dbReference type="ARBA" id="ARBA00022723"/>
    </source>
</evidence>
<dbReference type="InterPro" id="IPR051785">
    <property type="entry name" value="MMCE/EMCE_epimerase"/>
</dbReference>
<dbReference type="InterPro" id="IPR037523">
    <property type="entry name" value="VOC_core"/>
</dbReference>
<dbReference type="SUPFAM" id="SSF54593">
    <property type="entry name" value="Glyoxalase/Bleomycin resistance protein/Dihydroxybiphenyl dioxygenase"/>
    <property type="match status" value="1"/>
</dbReference>
<dbReference type="PROSITE" id="PS51819">
    <property type="entry name" value="VOC"/>
    <property type="match status" value="1"/>
</dbReference>
<name>A0A381U504_9ZZZZ</name>
<dbReference type="Pfam" id="PF13669">
    <property type="entry name" value="Glyoxalase_4"/>
    <property type="match status" value="1"/>
</dbReference>
<dbReference type="PANTHER" id="PTHR43048:SF3">
    <property type="entry name" value="METHYLMALONYL-COA EPIMERASE, MITOCHONDRIAL"/>
    <property type="match status" value="1"/>
</dbReference>
<dbReference type="GO" id="GO:0046872">
    <property type="term" value="F:metal ion binding"/>
    <property type="evidence" value="ECO:0007669"/>
    <property type="project" value="UniProtKB-KW"/>
</dbReference>
<reference evidence="3" key="1">
    <citation type="submission" date="2018-05" db="EMBL/GenBank/DDBJ databases">
        <authorList>
            <person name="Lanie J.A."/>
            <person name="Ng W.-L."/>
            <person name="Kazmierczak K.M."/>
            <person name="Andrzejewski T.M."/>
            <person name="Davidsen T.M."/>
            <person name="Wayne K.J."/>
            <person name="Tettelin H."/>
            <person name="Glass J.I."/>
            <person name="Rusch D."/>
            <person name="Podicherti R."/>
            <person name="Tsui H.-C.T."/>
            <person name="Winkler M.E."/>
        </authorList>
    </citation>
    <scope>NUCLEOTIDE SEQUENCE</scope>
</reference>
<evidence type="ECO:0000259" key="2">
    <source>
        <dbReference type="PROSITE" id="PS51819"/>
    </source>
</evidence>
<sequence>MAFAVRDAEKALGAYARFLHVPAETEINVYPKSKNRVGLFYLGGIEYQLCESTEPNGRFAKWIKERGAEGLHHICYEVDDIDAALAHAQAEGANLRICQACNVHGSHPHPEGWVAFLDDEAGGIEIEFMQVYTPEQLKEYEDFKGI</sequence>
<protein>
    <recommendedName>
        <fullName evidence="2">VOC domain-containing protein</fullName>
    </recommendedName>
</protein>
<evidence type="ECO:0000313" key="3">
    <source>
        <dbReference type="EMBL" id="SVA22668.1"/>
    </source>
</evidence>
<dbReference type="AlphaFoldDB" id="A0A381U504"/>
<dbReference type="GO" id="GO:0004493">
    <property type="term" value="F:methylmalonyl-CoA epimerase activity"/>
    <property type="evidence" value="ECO:0007669"/>
    <property type="project" value="TreeGrafter"/>
</dbReference>
<dbReference type="InterPro" id="IPR029068">
    <property type="entry name" value="Glyas_Bleomycin-R_OHBP_Dase"/>
</dbReference>
<feature type="domain" description="VOC" evidence="2">
    <location>
        <begin position="1"/>
        <end position="131"/>
    </location>
</feature>
<dbReference type="PANTHER" id="PTHR43048">
    <property type="entry name" value="METHYLMALONYL-COA EPIMERASE"/>
    <property type="match status" value="1"/>
</dbReference>
<gene>
    <name evidence="3" type="ORF">METZ01_LOCUS75522</name>
</gene>
<keyword evidence="1" id="KW-0479">Metal-binding</keyword>
<dbReference type="Gene3D" id="3.10.180.10">
    <property type="entry name" value="2,3-Dihydroxybiphenyl 1,2-Dioxygenase, domain 1"/>
    <property type="match status" value="1"/>
</dbReference>
<proteinExistence type="predicted"/>